<dbReference type="PANTHER" id="PTHR30296">
    <property type="entry name" value="UNCHARACTERIZED PROTEIN YKGE"/>
    <property type="match status" value="1"/>
</dbReference>
<dbReference type="GO" id="GO:0016491">
    <property type="term" value="F:oxidoreductase activity"/>
    <property type="evidence" value="ECO:0007669"/>
    <property type="project" value="UniProtKB-ARBA"/>
</dbReference>
<dbReference type="Pfam" id="PF02754">
    <property type="entry name" value="CCG"/>
    <property type="match status" value="2"/>
</dbReference>
<keyword evidence="3" id="KW-1185">Reference proteome</keyword>
<dbReference type="GO" id="GO:0005829">
    <property type="term" value="C:cytosol"/>
    <property type="evidence" value="ECO:0007669"/>
    <property type="project" value="TreeGrafter"/>
</dbReference>
<dbReference type="OrthoDB" id="9770306at2"/>
<evidence type="ECO:0000313" key="2">
    <source>
        <dbReference type="EMBL" id="RIY34863.1"/>
    </source>
</evidence>
<dbReference type="AlphaFoldDB" id="A0A3A1Y986"/>
<evidence type="ECO:0000259" key="1">
    <source>
        <dbReference type="Pfam" id="PF02754"/>
    </source>
</evidence>
<accession>A0A3A1Y986</accession>
<organism evidence="2 3">
    <name type="scientific">Psittacicella hinzii</name>
    <dbReference type="NCBI Taxonomy" id="2028575"/>
    <lineage>
        <taxon>Bacteria</taxon>
        <taxon>Pseudomonadati</taxon>
        <taxon>Pseudomonadota</taxon>
        <taxon>Gammaproteobacteria</taxon>
        <taxon>Pasteurellales</taxon>
        <taxon>Psittacicellaceae</taxon>
        <taxon>Psittacicella</taxon>
    </lineage>
</organism>
<sequence>MRVNLFVTCIGDVVKANTLKKTVLLLEKLGCEVVFLSNQTCCGQPALNSGYTEQSIPAVKNLIKTFEENDYPIVAPAGSCVYSMKKYKYLFEEGDPWRERAAKLGERMHDLTDFIVNTLGVTDVGAELKGKAVYHASCSLWRKLGVVNEPLQLLRAVKGLELLDFENSSTCCGFGGTFSVKMAEVSGEMVKEKVSHINAVEPDYVIGADSSCLINIGGRISREGNLDKIKVLHIVDVLVTDEELKAAGY</sequence>
<dbReference type="PANTHER" id="PTHR30296:SF0">
    <property type="entry name" value="LACTATE UTILIZATION PROTEIN A"/>
    <property type="match status" value="1"/>
</dbReference>
<dbReference type="EMBL" id="NRJG01000166">
    <property type="protein sequence ID" value="RIY34863.1"/>
    <property type="molecule type" value="Genomic_DNA"/>
</dbReference>
<feature type="domain" description="Cysteine-rich" evidence="1">
    <location>
        <begin position="133"/>
        <end position="216"/>
    </location>
</feature>
<proteinExistence type="predicted"/>
<dbReference type="InterPro" id="IPR004017">
    <property type="entry name" value="Cys_rich_dom"/>
</dbReference>
<feature type="domain" description="Cysteine-rich" evidence="1">
    <location>
        <begin position="3"/>
        <end position="84"/>
    </location>
</feature>
<protein>
    <recommendedName>
        <fullName evidence="1">Cysteine-rich domain-containing protein</fullName>
    </recommendedName>
</protein>
<gene>
    <name evidence="2" type="ORF">CKF58_07515</name>
</gene>
<name>A0A3A1Y986_9GAMM</name>
<reference evidence="2 3" key="1">
    <citation type="submission" date="2017-08" db="EMBL/GenBank/DDBJ databases">
        <title>Reclassification of Bisgaard taxon 37 and 44.</title>
        <authorList>
            <person name="Christensen H."/>
        </authorList>
    </citation>
    <scope>NUCLEOTIDE SEQUENCE [LARGE SCALE GENOMIC DNA]</scope>
    <source>
        <strain evidence="2 3">111</strain>
    </source>
</reference>
<dbReference type="Proteomes" id="UP000265916">
    <property type="component" value="Unassembled WGS sequence"/>
</dbReference>
<evidence type="ECO:0000313" key="3">
    <source>
        <dbReference type="Proteomes" id="UP000265916"/>
    </source>
</evidence>
<comment type="caution">
    <text evidence="2">The sequence shown here is derived from an EMBL/GenBank/DDBJ whole genome shotgun (WGS) entry which is preliminary data.</text>
</comment>
<dbReference type="RefSeq" id="WP_119532555.1">
    <property type="nucleotide sequence ID" value="NZ_JBHSSP010000001.1"/>
</dbReference>